<dbReference type="AlphaFoldDB" id="A0A1D7QGM3"/>
<dbReference type="OrthoDB" id="755674at2"/>
<organism evidence="1 2">
    <name type="scientific">Pedobacter steynii</name>
    <dbReference type="NCBI Taxonomy" id="430522"/>
    <lineage>
        <taxon>Bacteria</taxon>
        <taxon>Pseudomonadati</taxon>
        <taxon>Bacteroidota</taxon>
        <taxon>Sphingobacteriia</taxon>
        <taxon>Sphingobacteriales</taxon>
        <taxon>Sphingobacteriaceae</taxon>
        <taxon>Pedobacter</taxon>
    </lineage>
</organism>
<keyword evidence="2" id="KW-1185">Reference proteome</keyword>
<dbReference type="KEGG" id="psty:BFS30_12005"/>
<dbReference type="RefSeq" id="WP_069379520.1">
    <property type="nucleotide sequence ID" value="NZ_CP017141.1"/>
</dbReference>
<name>A0A1D7QGM3_9SPHI</name>
<proteinExistence type="predicted"/>
<evidence type="ECO:0000313" key="1">
    <source>
        <dbReference type="EMBL" id="AOM77832.1"/>
    </source>
</evidence>
<reference evidence="1 2" key="1">
    <citation type="submission" date="2016-08" db="EMBL/GenBank/DDBJ databases">
        <authorList>
            <person name="Seilhamer J.J."/>
        </authorList>
    </citation>
    <scope>NUCLEOTIDE SEQUENCE [LARGE SCALE GENOMIC DNA]</scope>
    <source>
        <strain evidence="1 2">DX4</strain>
    </source>
</reference>
<sequence>MNKKTVVSGTSILFTALALGTMFISSETDKIKEEERKLFDGISANVKESKAKSAASIDSLLDLQGRIFVYSNDTSVEADWVPNNLGKYNAANVSSMILDVLDAENFVKKKDSLGFLLLLNCGQKNVFIANRSILFDKEKGNKALWFMGFDKEDQLPKDSAKVKRYPHLYNGPFLSTWGIGFDQVTDLNPDKFSNLPMMVSSKYLNNIKGYKFYMTAYEKDNNRPGIDSLAFARSVGILNKMLEEQGVDLKQFKVSSFHRRSDTR</sequence>
<gene>
    <name evidence="1" type="ORF">BFS30_12005</name>
</gene>
<accession>A0A1D7QGM3</accession>
<protein>
    <submittedName>
        <fullName evidence="1">Uncharacterized protein</fullName>
    </submittedName>
</protein>
<dbReference type="Proteomes" id="UP000094313">
    <property type="component" value="Chromosome"/>
</dbReference>
<evidence type="ECO:0000313" key="2">
    <source>
        <dbReference type="Proteomes" id="UP000094313"/>
    </source>
</evidence>
<dbReference type="EMBL" id="CP017141">
    <property type="protein sequence ID" value="AOM77832.1"/>
    <property type="molecule type" value="Genomic_DNA"/>
</dbReference>